<evidence type="ECO:0000313" key="3">
    <source>
        <dbReference type="Proteomes" id="UP001197247"/>
    </source>
</evidence>
<protein>
    <recommendedName>
        <fullName evidence="4">SdpI/YhfL protein family protein</fullName>
    </recommendedName>
</protein>
<dbReference type="Proteomes" id="UP001197247">
    <property type="component" value="Unassembled WGS sequence"/>
</dbReference>
<keyword evidence="3" id="KW-1185">Reference proteome</keyword>
<evidence type="ECO:0000313" key="2">
    <source>
        <dbReference type="EMBL" id="MBT0770394.1"/>
    </source>
</evidence>
<dbReference type="RefSeq" id="WP_214156690.1">
    <property type="nucleotide sequence ID" value="NZ_JAHBAY010000006.1"/>
</dbReference>
<dbReference type="EMBL" id="JAHBAY010000006">
    <property type="protein sequence ID" value="MBT0770394.1"/>
    <property type="molecule type" value="Genomic_DNA"/>
</dbReference>
<keyword evidence="1" id="KW-0472">Membrane</keyword>
<organism evidence="2 3">
    <name type="scientific">Kineosporia corallincola</name>
    <dbReference type="NCBI Taxonomy" id="2835133"/>
    <lineage>
        <taxon>Bacteria</taxon>
        <taxon>Bacillati</taxon>
        <taxon>Actinomycetota</taxon>
        <taxon>Actinomycetes</taxon>
        <taxon>Kineosporiales</taxon>
        <taxon>Kineosporiaceae</taxon>
        <taxon>Kineosporia</taxon>
    </lineage>
</organism>
<accession>A0ABS5TLB5</accession>
<comment type="caution">
    <text evidence="2">The sequence shown here is derived from an EMBL/GenBank/DDBJ whole genome shotgun (WGS) entry which is preliminary data.</text>
</comment>
<evidence type="ECO:0008006" key="4">
    <source>
        <dbReference type="Google" id="ProtNLM"/>
    </source>
</evidence>
<gene>
    <name evidence="2" type="ORF">KIH74_15735</name>
</gene>
<keyword evidence="1" id="KW-0812">Transmembrane</keyword>
<feature type="transmembrane region" description="Helical" evidence="1">
    <location>
        <begin position="84"/>
        <end position="102"/>
    </location>
</feature>
<keyword evidence="1" id="KW-1133">Transmembrane helix</keyword>
<sequence length="143" mass="14804">MTGEDVLAIGGLILVVVGVIVMIVPMARATLGGSAIGRVPPELSGLTPADQAGLRRTVEENGRVRAQDLPRLRATADGMVARRIGVWFCLGGAIAALGIAVSDPTDPLRLVFCVLILALTGFTARVVIARARAGAAFLATHPR</sequence>
<name>A0ABS5TLB5_9ACTN</name>
<proteinExistence type="predicted"/>
<evidence type="ECO:0000256" key="1">
    <source>
        <dbReference type="SAM" id="Phobius"/>
    </source>
</evidence>
<feature type="transmembrane region" description="Helical" evidence="1">
    <location>
        <begin position="108"/>
        <end position="128"/>
    </location>
</feature>
<reference evidence="2 3" key="1">
    <citation type="submission" date="2021-05" db="EMBL/GenBank/DDBJ databases">
        <title>Kineosporia and Streptomyces sp. nov. two new marine actinobacteria isolated from Coral.</title>
        <authorList>
            <person name="Buangrab K."/>
            <person name="Sutthacheep M."/>
            <person name="Yeemin T."/>
            <person name="Harunari E."/>
            <person name="Igarashi Y."/>
            <person name="Kanchanasin P."/>
            <person name="Tanasupawat S."/>
            <person name="Phongsopitanun W."/>
        </authorList>
    </citation>
    <scope>NUCLEOTIDE SEQUENCE [LARGE SCALE GENOMIC DNA]</scope>
    <source>
        <strain evidence="2 3">J2-2</strain>
    </source>
</reference>
<feature type="transmembrane region" description="Helical" evidence="1">
    <location>
        <begin position="6"/>
        <end position="24"/>
    </location>
</feature>